<dbReference type="SUPFAM" id="SSF52540">
    <property type="entry name" value="P-loop containing nucleoside triphosphate hydrolases"/>
    <property type="match status" value="1"/>
</dbReference>
<dbReference type="CDD" id="cd03216">
    <property type="entry name" value="ABC_Carb_Monos_I"/>
    <property type="match status" value="1"/>
</dbReference>
<dbReference type="Proteomes" id="UP000005439">
    <property type="component" value="Chromosome"/>
</dbReference>
<evidence type="ECO:0000259" key="3">
    <source>
        <dbReference type="PROSITE" id="PS50893"/>
    </source>
</evidence>
<dbReference type="PATRIC" id="fig|679936.5.peg.2181"/>
<dbReference type="InterPro" id="IPR050107">
    <property type="entry name" value="ABC_carbohydrate_import_ATPase"/>
</dbReference>
<evidence type="ECO:0000256" key="1">
    <source>
        <dbReference type="ARBA" id="ARBA00022741"/>
    </source>
</evidence>
<dbReference type="GO" id="GO:0005524">
    <property type="term" value="F:ATP binding"/>
    <property type="evidence" value="ECO:0007669"/>
    <property type="project" value="UniProtKB-KW"/>
</dbReference>
<dbReference type="InterPro" id="IPR027417">
    <property type="entry name" value="P-loop_NTPase"/>
</dbReference>
<protein>
    <submittedName>
        <fullName evidence="4">Monosaccharide ABC transporter ATP-binding protein, CUT2 family</fullName>
        <ecNumber evidence="4">3.6.3.17</ecNumber>
    </submittedName>
</protein>
<dbReference type="PROSITE" id="PS50893">
    <property type="entry name" value="ABC_TRANSPORTER_2"/>
    <property type="match status" value="1"/>
</dbReference>
<dbReference type="AlphaFoldDB" id="G8TSY6"/>
<evidence type="ECO:0000256" key="2">
    <source>
        <dbReference type="ARBA" id="ARBA00022840"/>
    </source>
</evidence>
<dbReference type="InterPro" id="IPR003593">
    <property type="entry name" value="AAA+_ATPase"/>
</dbReference>
<name>G8TSY6_SULAD</name>
<keyword evidence="5" id="KW-1185">Reference proteome</keyword>
<dbReference type="KEGG" id="sap:Sulac_2115"/>
<dbReference type="SMART" id="SM00382">
    <property type="entry name" value="AAA"/>
    <property type="match status" value="1"/>
</dbReference>
<sequence>MSQTASVTPIMEARGIRKSFGPVEALRNVSLRLYPGEVLGLVGNNGAGKSTLIKILTGFHAPDGGEIFLNGEPVHFRSPDDARAHGIETVYQDLGLVNDLPVYRNMFLRREHVRKLLGFFPLLDDRRMQHETREYLKSLKLELPSVTTDVGYLSGGQRQAIAVARSLFMHPKVLILDEPLAAMGAREGRMILDLVVDLKTRFNTAILLIAHNYAQVFEVCDRINWLSRGEISFDRRVDETSVDELTRLVMADYRDSATGTGY</sequence>
<evidence type="ECO:0000313" key="4">
    <source>
        <dbReference type="EMBL" id="AEW05601.1"/>
    </source>
</evidence>
<dbReference type="PANTHER" id="PTHR43790">
    <property type="entry name" value="CARBOHYDRATE TRANSPORT ATP-BINDING PROTEIN MG119-RELATED"/>
    <property type="match status" value="1"/>
</dbReference>
<dbReference type="Pfam" id="PF00005">
    <property type="entry name" value="ABC_tran"/>
    <property type="match status" value="1"/>
</dbReference>
<dbReference type="EMBL" id="CP003179">
    <property type="protein sequence ID" value="AEW05601.1"/>
    <property type="molecule type" value="Genomic_DNA"/>
</dbReference>
<dbReference type="InterPro" id="IPR017871">
    <property type="entry name" value="ABC_transporter-like_CS"/>
</dbReference>
<dbReference type="STRING" id="679936.Sulac_2115"/>
<dbReference type="EC" id="3.6.3.17" evidence="4"/>
<evidence type="ECO:0000313" key="5">
    <source>
        <dbReference type="Proteomes" id="UP000005439"/>
    </source>
</evidence>
<gene>
    <name evidence="4" type="ordered locus">Sulac_2115</name>
</gene>
<dbReference type="PANTHER" id="PTHR43790:SF8">
    <property type="entry name" value="SUGAR ABC TRANSPORTER ATP-BINDING PROTEIN"/>
    <property type="match status" value="1"/>
</dbReference>
<organism evidence="4 5">
    <name type="scientific">Sulfobacillus acidophilus (strain ATCC 700253 / DSM 10332 / NAL)</name>
    <dbReference type="NCBI Taxonomy" id="679936"/>
    <lineage>
        <taxon>Bacteria</taxon>
        <taxon>Bacillati</taxon>
        <taxon>Bacillota</taxon>
        <taxon>Clostridia</taxon>
        <taxon>Eubacteriales</taxon>
        <taxon>Clostridiales Family XVII. Incertae Sedis</taxon>
        <taxon>Sulfobacillus</taxon>
    </lineage>
</organism>
<dbReference type="Gene3D" id="3.40.50.300">
    <property type="entry name" value="P-loop containing nucleotide triphosphate hydrolases"/>
    <property type="match status" value="1"/>
</dbReference>
<dbReference type="GO" id="GO:0016887">
    <property type="term" value="F:ATP hydrolysis activity"/>
    <property type="evidence" value="ECO:0007669"/>
    <property type="project" value="InterPro"/>
</dbReference>
<feature type="domain" description="ABC transporter" evidence="3">
    <location>
        <begin position="11"/>
        <end position="253"/>
    </location>
</feature>
<proteinExistence type="predicted"/>
<dbReference type="HOGENOM" id="CLU_000604_1_2_9"/>
<keyword evidence="4" id="KW-0378">Hydrolase</keyword>
<dbReference type="InterPro" id="IPR003439">
    <property type="entry name" value="ABC_transporter-like_ATP-bd"/>
</dbReference>
<reference evidence="5" key="1">
    <citation type="submission" date="2011-12" db="EMBL/GenBank/DDBJ databases">
        <title>The complete genome of chromosome of Sulfobacillus acidophilus DSM 10332.</title>
        <authorList>
            <person name="Lucas S."/>
            <person name="Han J."/>
            <person name="Lapidus A."/>
            <person name="Bruce D."/>
            <person name="Goodwin L."/>
            <person name="Pitluck S."/>
            <person name="Peters L."/>
            <person name="Kyrpides N."/>
            <person name="Mavromatis K."/>
            <person name="Ivanova N."/>
            <person name="Mikhailova N."/>
            <person name="Chertkov O."/>
            <person name="Saunders E."/>
            <person name="Detter J.C."/>
            <person name="Tapia R."/>
            <person name="Han C."/>
            <person name="Land M."/>
            <person name="Hauser L."/>
            <person name="Markowitz V."/>
            <person name="Cheng J.-F."/>
            <person name="Hugenholtz P."/>
            <person name="Woyke T."/>
            <person name="Wu D."/>
            <person name="Pukall R."/>
            <person name="Gehrich-Schroeter G."/>
            <person name="Schneider S."/>
            <person name="Klenk H.-P."/>
            <person name="Eisen J.A."/>
        </authorList>
    </citation>
    <scope>NUCLEOTIDE SEQUENCE [LARGE SCALE GENOMIC DNA]</scope>
    <source>
        <strain evidence="5">ATCC 700253 / DSM 10332 / NAL</strain>
    </source>
</reference>
<accession>G8TSY6</accession>
<keyword evidence="2 4" id="KW-0067">ATP-binding</keyword>
<reference evidence="4 5" key="2">
    <citation type="journal article" date="2012" name="Stand. Genomic Sci.">
        <title>Complete genome sequence of the moderately thermophilic mineral-sulfide-oxidizing firmicute Sulfobacillus acidophilus type strain (NAL(T)).</title>
        <authorList>
            <person name="Anderson I."/>
            <person name="Chertkov O."/>
            <person name="Chen A."/>
            <person name="Saunders E."/>
            <person name="Lapidus A."/>
            <person name="Nolan M."/>
            <person name="Lucas S."/>
            <person name="Hammon N."/>
            <person name="Deshpande S."/>
            <person name="Cheng J.F."/>
            <person name="Han C."/>
            <person name="Tapia R."/>
            <person name="Goodwin L.A."/>
            <person name="Pitluck S."/>
            <person name="Liolios K."/>
            <person name="Pagani I."/>
            <person name="Ivanova N."/>
            <person name="Mikhailova N."/>
            <person name="Pati A."/>
            <person name="Palaniappan K."/>
            <person name="Land M."/>
            <person name="Pan C."/>
            <person name="Rohde M."/>
            <person name="Pukall R."/>
            <person name="Goker M."/>
            <person name="Detter J.C."/>
            <person name="Woyke T."/>
            <person name="Bristow J."/>
            <person name="Eisen J.A."/>
            <person name="Markowitz V."/>
            <person name="Hugenholtz P."/>
            <person name="Kyrpides N.C."/>
            <person name="Klenk H.P."/>
            <person name="Mavromatis K."/>
        </authorList>
    </citation>
    <scope>NUCLEOTIDE SEQUENCE [LARGE SCALE GENOMIC DNA]</scope>
    <source>
        <strain evidence="5">ATCC 700253 / DSM 10332 / NAL</strain>
    </source>
</reference>
<keyword evidence="1" id="KW-0547">Nucleotide-binding</keyword>
<dbReference type="PROSITE" id="PS00211">
    <property type="entry name" value="ABC_TRANSPORTER_1"/>
    <property type="match status" value="1"/>
</dbReference>